<dbReference type="Proteomes" id="UP000186102">
    <property type="component" value="Unassembled WGS sequence"/>
</dbReference>
<name>A0A1Q8QVK8_9FIRM</name>
<evidence type="ECO:0000313" key="3">
    <source>
        <dbReference type="EMBL" id="OLN31360.1"/>
    </source>
</evidence>
<dbReference type="STRING" id="1888891.DSOL_2699"/>
<dbReference type="InterPro" id="IPR011055">
    <property type="entry name" value="Dup_hybrid_motif"/>
</dbReference>
<evidence type="ECO:0000313" key="4">
    <source>
        <dbReference type="Proteomes" id="UP000186102"/>
    </source>
</evidence>
<comment type="caution">
    <text evidence="3">The sequence shown here is derived from an EMBL/GenBank/DDBJ whole genome shotgun (WGS) entry which is preliminary data.</text>
</comment>
<dbReference type="SUPFAM" id="SSF51261">
    <property type="entry name" value="Duplicated hybrid motif"/>
    <property type="match status" value="1"/>
</dbReference>
<dbReference type="PANTHER" id="PTHR21666">
    <property type="entry name" value="PEPTIDASE-RELATED"/>
    <property type="match status" value="1"/>
</dbReference>
<reference evidence="3 4" key="1">
    <citation type="submission" date="2016-09" db="EMBL/GenBank/DDBJ databases">
        <title>Complete genome of Desulfosporosinus sp. OL.</title>
        <authorList>
            <person name="Mardanov A."/>
            <person name="Beletsky A."/>
            <person name="Panova A."/>
            <person name="Karnachuk O."/>
            <person name="Ravin N."/>
        </authorList>
    </citation>
    <scope>NUCLEOTIDE SEQUENCE [LARGE SCALE GENOMIC DNA]</scope>
    <source>
        <strain evidence="3 4">OL</strain>
    </source>
</reference>
<dbReference type="Pfam" id="PF01551">
    <property type="entry name" value="Peptidase_M23"/>
    <property type="match status" value="1"/>
</dbReference>
<protein>
    <submittedName>
        <fullName evidence="3">Peptidase M23</fullName>
    </submittedName>
</protein>
<dbReference type="InterPro" id="IPR050570">
    <property type="entry name" value="Cell_wall_metabolism_enzyme"/>
</dbReference>
<feature type="domain" description="M23ase beta-sheet core" evidence="2">
    <location>
        <begin position="257"/>
        <end position="352"/>
    </location>
</feature>
<keyword evidence="4" id="KW-1185">Reference proteome</keyword>
<dbReference type="PANTHER" id="PTHR21666:SF270">
    <property type="entry name" value="MUREIN HYDROLASE ACTIVATOR ENVC"/>
    <property type="match status" value="1"/>
</dbReference>
<keyword evidence="1" id="KW-0812">Transmembrane</keyword>
<organism evidence="3 4">
    <name type="scientific">Desulfosporosinus metallidurans</name>
    <dbReference type="NCBI Taxonomy" id="1888891"/>
    <lineage>
        <taxon>Bacteria</taxon>
        <taxon>Bacillati</taxon>
        <taxon>Bacillota</taxon>
        <taxon>Clostridia</taxon>
        <taxon>Eubacteriales</taxon>
        <taxon>Desulfitobacteriaceae</taxon>
        <taxon>Desulfosporosinus</taxon>
    </lineage>
</organism>
<dbReference type="GO" id="GO:0004222">
    <property type="term" value="F:metalloendopeptidase activity"/>
    <property type="evidence" value="ECO:0007669"/>
    <property type="project" value="TreeGrafter"/>
</dbReference>
<gene>
    <name evidence="3" type="ORF">DSOL_2699</name>
</gene>
<dbReference type="Gene3D" id="2.70.70.10">
    <property type="entry name" value="Glucose Permease (Domain IIA)"/>
    <property type="match status" value="1"/>
</dbReference>
<evidence type="ECO:0000259" key="2">
    <source>
        <dbReference type="Pfam" id="PF01551"/>
    </source>
</evidence>
<dbReference type="OrthoDB" id="9812962at2"/>
<evidence type="ECO:0000256" key="1">
    <source>
        <dbReference type="SAM" id="Phobius"/>
    </source>
</evidence>
<sequence>MADPATLALIARAVIPATTDKRTWKVIGAIIAALLTPVILMVVVILSLLSATASHNNAAIDLTFHGGAISSQMPADYADYIRNMRDSFSELDTAIGNISTELESGSLDSTRVKAIFYALFFGADSPSRDSDDYRAFADCFVRYEIRSNEATGTSSKVAIPLTSLPEIYSNLESTLGRTITSEDKANASEIYNRILYGDIPTEGDGLQNWVNTITANPAEVPFIGGDFISPLGSSWRSMVTSEFGYRSDPIHPTAENFHSGIDLGAPKGTDIHAANGGTVLFVRYKTTGYGYHLAIDHGGGIVTLYGHCSKILVTEGQAVRQGEVIAQVGSTGKSTGNHLHFEVIVDGTPQNPRSYLP</sequence>
<dbReference type="RefSeq" id="WP_075365273.1">
    <property type="nucleotide sequence ID" value="NZ_MLBF01000019.1"/>
</dbReference>
<dbReference type="AlphaFoldDB" id="A0A1Q8QVK8"/>
<dbReference type="EMBL" id="MLBF01000019">
    <property type="protein sequence ID" value="OLN31360.1"/>
    <property type="molecule type" value="Genomic_DNA"/>
</dbReference>
<proteinExistence type="predicted"/>
<accession>A0A1Q8QVK8</accession>
<feature type="transmembrane region" description="Helical" evidence="1">
    <location>
        <begin position="26"/>
        <end position="49"/>
    </location>
</feature>
<keyword evidence="1" id="KW-1133">Transmembrane helix</keyword>
<dbReference type="CDD" id="cd12797">
    <property type="entry name" value="M23_peptidase"/>
    <property type="match status" value="1"/>
</dbReference>
<keyword evidence="1" id="KW-0472">Membrane</keyword>
<dbReference type="InterPro" id="IPR016047">
    <property type="entry name" value="M23ase_b-sheet_dom"/>
</dbReference>